<keyword evidence="1" id="KW-0175">Coiled coil</keyword>
<feature type="transmembrane region" description="Helical" evidence="2">
    <location>
        <begin position="174"/>
        <end position="193"/>
    </location>
</feature>
<dbReference type="AlphaFoldDB" id="A0AAE3H1Q2"/>
<name>A0AAE3H1Q2_9BACT</name>
<accession>A0AAE3H1Q2</accession>
<gene>
    <name evidence="3" type="ORF">EGI31_10160</name>
</gene>
<dbReference type="Proteomes" id="UP001204144">
    <property type="component" value="Unassembled WGS sequence"/>
</dbReference>
<feature type="coiled-coil region" evidence="1">
    <location>
        <begin position="254"/>
        <end position="326"/>
    </location>
</feature>
<dbReference type="RefSeq" id="WP_255037105.1">
    <property type="nucleotide sequence ID" value="NZ_RJUF01000025.1"/>
</dbReference>
<reference evidence="3 4" key="1">
    <citation type="submission" date="2018-11" db="EMBL/GenBank/DDBJ databases">
        <title>Novel bacteria species description.</title>
        <authorList>
            <person name="Han J.-H."/>
        </authorList>
    </citation>
    <scope>NUCLEOTIDE SEQUENCE [LARGE SCALE GENOMIC DNA]</scope>
    <source>
        <strain evidence="3 4">KCTC23259</strain>
    </source>
</reference>
<organism evidence="3 4">
    <name type="scientific">Lacihabitans soyangensis</name>
    <dbReference type="NCBI Taxonomy" id="869394"/>
    <lineage>
        <taxon>Bacteria</taxon>
        <taxon>Pseudomonadati</taxon>
        <taxon>Bacteroidota</taxon>
        <taxon>Cytophagia</taxon>
        <taxon>Cytophagales</taxon>
        <taxon>Leadbetterellaceae</taxon>
        <taxon>Lacihabitans</taxon>
    </lineage>
</organism>
<evidence type="ECO:0000256" key="1">
    <source>
        <dbReference type="SAM" id="Coils"/>
    </source>
</evidence>
<feature type="transmembrane region" description="Helical" evidence="2">
    <location>
        <begin position="139"/>
        <end position="159"/>
    </location>
</feature>
<feature type="transmembrane region" description="Helical" evidence="2">
    <location>
        <begin position="205"/>
        <end position="224"/>
    </location>
</feature>
<keyword evidence="2" id="KW-1133">Transmembrane helix</keyword>
<evidence type="ECO:0000313" key="3">
    <source>
        <dbReference type="EMBL" id="MCP9763322.1"/>
    </source>
</evidence>
<feature type="transmembrane region" description="Helical" evidence="2">
    <location>
        <begin position="230"/>
        <end position="251"/>
    </location>
</feature>
<keyword evidence="4" id="KW-1185">Reference proteome</keyword>
<comment type="caution">
    <text evidence="3">The sequence shown here is derived from an EMBL/GenBank/DDBJ whole genome shotgun (WGS) entry which is preliminary data.</text>
</comment>
<dbReference type="EMBL" id="RJUF01000025">
    <property type="protein sequence ID" value="MCP9763322.1"/>
    <property type="molecule type" value="Genomic_DNA"/>
</dbReference>
<keyword evidence="2" id="KW-0812">Transmembrane</keyword>
<evidence type="ECO:0000313" key="4">
    <source>
        <dbReference type="Proteomes" id="UP001204144"/>
    </source>
</evidence>
<proteinExistence type="predicted"/>
<keyword evidence="2" id="KW-0472">Membrane</keyword>
<evidence type="ECO:0000256" key="2">
    <source>
        <dbReference type="SAM" id="Phobius"/>
    </source>
</evidence>
<sequence length="352" mass="40612">MPFVDWLKNLFSKNKTENSEIVEMPSSEIVSTEMMAFPKQNIQELINEEEEFPYWLSNEDALRDEGVIFGLSDTKPEEKLKIIDSIFQKKASGLKQKREELSERIGELNLFMEKQNEEIIAIDQKSKLAIEQEAKEENLLRVAVGLLLSIGMCAGNYFLIDEGLKNSFLESHNWIAWGVFLTGMFSLYNPVAVIHNDAKLTWKRLLEEFGMPLAASIFVFVQVYEAVPLYKSLAFLLFTFFAFMISGKILLGSIARLKYELRALNQNLNIKENKKKVNTDWQAKKDEINSEIEKIRVEKWKILPDLNEIEAQMAKINAEKEAIVNVFMSEYNLAKNYKQKLNSSQIKNIIGE</sequence>
<protein>
    <submittedName>
        <fullName evidence="3">Uncharacterized protein</fullName>
    </submittedName>
</protein>